<evidence type="ECO:0000313" key="2">
    <source>
        <dbReference type="EMBL" id="TCL48815.1"/>
    </source>
</evidence>
<proteinExistence type="predicted"/>
<organism evidence="2 3">
    <name type="scientific">Thermolongibacillus altinsuensis</name>
    <dbReference type="NCBI Taxonomy" id="575256"/>
    <lineage>
        <taxon>Bacteria</taxon>
        <taxon>Bacillati</taxon>
        <taxon>Bacillota</taxon>
        <taxon>Bacilli</taxon>
        <taxon>Bacillales</taxon>
        <taxon>Anoxybacillaceae</taxon>
        <taxon>Thermolongibacillus</taxon>
    </lineage>
</organism>
<protein>
    <submittedName>
        <fullName evidence="2">Uncharacterized protein</fullName>
    </submittedName>
</protein>
<dbReference type="AlphaFoldDB" id="A0A4R1QGW4"/>
<comment type="caution">
    <text evidence="2">The sequence shown here is derived from an EMBL/GenBank/DDBJ whole genome shotgun (WGS) entry which is preliminary data.</text>
</comment>
<evidence type="ECO:0000313" key="3">
    <source>
        <dbReference type="Proteomes" id="UP000295658"/>
    </source>
</evidence>
<dbReference type="OrthoDB" id="2696719at2"/>
<keyword evidence="1" id="KW-0472">Membrane</keyword>
<dbReference type="Proteomes" id="UP000295658">
    <property type="component" value="Unassembled WGS sequence"/>
</dbReference>
<sequence length="60" mass="7285">MKRSVWVSFGIALIMYYFRYRLLNCLLRNESMRKTLVGMVMGIPFVRQRMVVQLFSSRYK</sequence>
<keyword evidence="3" id="KW-1185">Reference proteome</keyword>
<feature type="transmembrane region" description="Helical" evidence="1">
    <location>
        <begin position="6"/>
        <end position="23"/>
    </location>
</feature>
<keyword evidence="1" id="KW-1133">Transmembrane helix</keyword>
<name>A0A4R1QGW4_9BACL</name>
<evidence type="ECO:0000256" key="1">
    <source>
        <dbReference type="SAM" id="Phobius"/>
    </source>
</evidence>
<gene>
    <name evidence="2" type="ORF">EDD69_10872</name>
</gene>
<keyword evidence="1" id="KW-0812">Transmembrane</keyword>
<accession>A0A4R1QGW4</accession>
<reference evidence="2 3" key="1">
    <citation type="submission" date="2019-03" db="EMBL/GenBank/DDBJ databases">
        <title>Genomic Encyclopedia of Type Strains, Phase IV (KMG-IV): sequencing the most valuable type-strain genomes for metagenomic binning, comparative biology and taxonomic classification.</title>
        <authorList>
            <person name="Goeker M."/>
        </authorList>
    </citation>
    <scope>NUCLEOTIDE SEQUENCE [LARGE SCALE GENOMIC DNA]</scope>
    <source>
        <strain evidence="2 3">DSM 24979</strain>
    </source>
</reference>
<dbReference type="EMBL" id="SLUL01000008">
    <property type="protein sequence ID" value="TCL48815.1"/>
    <property type="molecule type" value="Genomic_DNA"/>
</dbReference>
<dbReference type="RefSeq" id="WP_132948614.1">
    <property type="nucleotide sequence ID" value="NZ_BSVG01000001.1"/>
</dbReference>